<keyword evidence="6" id="KW-0333">Golgi apparatus</keyword>
<evidence type="ECO:0000256" key="9">
    <source>
        <dbReference type="SAM" id="MobiDB-lite"/>
    </source>
</evidence>
<dbReference type="CDD" id="cd15853">
    <property type="entry name" value="SNARE_Bet1"/>
    <property type="match status" value="1"/>
</dbReference>
<feature type="compositionally biased region" description="Polar residues" evidence="9">
    <location>
        <begin position="26"/>
        <end position="44"/>
    </location>
</feature>
<evidence type="ECO:0000256" key="2">
    <source>
        <dbReference type="ARBA" id="ARBA00022448"/>
    </source>
</evidence>
<comment type="caution">
    <text evidence="12">The sequence shown here is derived from an EMBL/GenBank/DDBJ whole genome shotgun (WGS) entry which is preliminary data.</text>
</comment>
<evidence type="ECO:0000256" key="1">
    <source>
        <dbReference type="ARBA" id="ARBA00004394"/>
    </source>
</evidence>
<dbReference type="GO" id="GO:0000139">
    <property type="term" value="C:Golgi membrane"/>
    <property type="evidence" value="ECO:0007669"/>
    <property type="project" value="UniProtKB-SubCell"/>
</dbReference>
<gene>
    <name evidence="12" type="ORF">INT45_007526</name>
</gene>
<dbReference type="SUPFAM" id="SSF58038">
    <property type="entry name" value="SNARE fusion complex"/>
    <property type="match status" value="1"/>
</dbReference>
<evidence type="ECO:0000256" key="7">
    <source>
        <dbReference type="ARBA" id="ARBA00023136"/>
    </source>
</evidence>
<dbReference type="AlphaFoldDB" id="A0A8H7SDF1"/>
<dbReference type="SMART" id="SM00397">
    <property type="entry name" value="t_SNARE"/>
    <property type="match status" value="1"/>
</dbReference>
<dbReference type="OrthoDB" id="261831at2759"/>
<keyword evidence="5 10" id="KW-1133">Transmembrane helix</keyword>
<evidence type="ECO:0000313" key="13">
    <source>
        <dbReference type="Proteomes" id="UP000646827"/>
    </source>
</evidence>
<reference evidence="12 13" key="1">
    <citation type="submission" date="2020-12" db="EMBL/GenBank/DDBJ databases">
        <title>Metabolic potential, ecology and presence of endohyphal bacteria is reflected in genomic diversity of Mucoromycotina.</title>
        <authorList>
            <person name="Muszewska A."/>
            <person name="Okrasinska A."/>
            <person name="Steczkiewicz K."/>
            <person name="Drgas O."/>
            <person name="Orlowska M."/>
            <person name="Perlinska-Lenart U."/>
            <person name="Aleksandrzak-Piekarczyk T."/>
            <person name="Szatraj K."/>
            <person name="Zielenkiewicz U."/>
            <person name="Pilsyk S."/>
            <person name="Malc E."/>
            <person name="Mieczkowski P."/>
            <person name="Kruszewska J.S."/>
            <person name="Biernat P."/>
            <person name="Pawlowska J."/>
        </authorList>
    </citation>
    <scope>NUCLEOTIDE SEQUENCE [LARGE SCALE GENOMIC DNA]</scope>
    <source>
        <strain evidence="12 13">CBS 142.35</strain>
    </source>
</reference>
<evidence type="ECO:0000256" key="10">
    <source>
        <dbReference type="SAM" id="Phobius"/>
    </source>
</evidence>
<evidence type="ECO:0000256" key="5">
    <source>
        <dbReference type="ARBA" id="ARBA00022989"/>
    </source>
</evidence>
<sequence>MSRQFGSRSVRSFQHLHNRSALLGDTNRTPSPSLFDNNSRSSSPAGLMKEQKLNDNDLELLESQSDERVTGLSAKVQTLKNITGKIGDEIRAGNSLLDTMNNQFGDTGSVLGKTMQNFKIMAEKESGATMCYLVLVIVIMVIIAYYWFFK</sequence>
<proteinExistence type="predicted"/>
<dbReference type="Gene3D" id="1.20.5.110">
    <property type="match status" value="1"/>
</dbReference>
<dbReference type="InterPro" id="IPR039899">
    <property type="entry name" value="BET1_SNARE"/>
</dbReference>
<evidence type="ECO:0000259" key="11">
    <source>
        <dbReference type="PROSITE" id="PS50192"/>
    </source>
</evidence>
<evidence type="ECO:0000256" key="3">
    <source>
        <dbReference type="ARBA" id="ARBA00022692"/>
    </source>
</evidence>
<feature type="region of interest" description="Disordered" evidence="9">
    <location>
        <begin position="18"/>
        <end position="49"/>
    </location>
</feature>
<dbReference type="Proteomes" id="UP000646827">
    <property type="component" value="Unassembled WGS sequence"/>
</dbReference>
<evidence type="ECO:0000256" key="8">
    <source>
        <dbReference type="ARBA" id="ARBA00046280"/>
    </source>
</evidence>
<feature type="transmembrane region" description="Helical" evidence="10">
    <location>
        <begin position="129"/>
        <end position="148"/>
    </location>
</feature>
<keyword evidence="3 10" id="KW-0812">Transmembrane</keyword>
<comment type="subcellular location">
    <subcellularLocation>
        <location evidence="8">Endomembrane system</location>
        <topology evidence="8">Single-pass type IV membrane protein</topology>
    </subcellularLocation>
    <subcellularLocation>
        <location evidence="1">Golgi apparatus membrane</location>
    </subcellularLocation>
</comment>
<keyword evidence="7 10" id="KW-0472">Membrane</keyword>
<evidence type="ECO:0000256" key="4">
    <source>
        <dbReference type="ARBA" id="ARBA00022927"/>
    </source>
</evidence>
<evidence type="ECO:0000256" key="6">
    <source>
        <dbReference type="ARBA" id="ARBA00023034"/>
    </source>
</evidence>
<dbReference type="EMBL" id="JAEPRB010000007">
    <property type="protein sequence ID" value="KAG2227500.1"/>
    <property type="molecule type" value="Genomic_DNA"/>
</dbReference>
<evidence type="ECO:0000313" key="12">
    <source>
        <dbReference type="EMBL" id="KAG2227500.1"/>
    </source>
</evidence>
<organism evidence="12 13">
    <name type="scientific">Circinella minor</name>
    <dbReference type="NCBI Taxonomy" id="1195481"/>
    <lineage>
        <taxon>Eukaryota</taxon>
        <taxon>Fungi</taxon>
        <taxon>Fungi incertae sedis</taxon>
        <taxon>Mucoromycota</taxon>
        <taxon>Mucoromycotina</taxon>
        <taxon>Mucoromycetes</taxon>
        <taxon>Mucorales</taxon>
        <taxon>Lichtheimiaceae</taxon>
        <taxon>Circinella</taxon>
    </lineage>
</organism>
<protein>
    <recommendedName>
        <fullName evidence="11">t-SNARE coiled-coil homology domain-containing protein</fullName>
    </recommendedName>
</protein>
<name>A0A8H7SDF1_9FUNG</name>
<keyword evidence="2" id="KW-0813">Transport</keyword>
<accession>A0A8H7SDF1</accession>
<keyword evidence="13" id="KW-1185">Reference proteome</keyword>
<dbReference type="InterPro" id="IPR000727">
    <property type="entry name" value="T_SNARE_dom"/>
</dbReference>
<dbReference type="GO" id="GO:0015031">
    <property type="term" value="P:protein transport"/>
    <property type="evidence" value="ECO:0007669"/>
    <property type="project" value="UniProtKB-KW"/>
</dbReference>
<keyword evidence="4" id="KW-0653">Protein transport</keyword>
<dbReference type="PANTHER" id="PTHR12791">
    <property type="entry name" value="GOLGI SNARE BET1-RELATED"/>
    <property type="match status" value="1"/>
</dbReference>
<dbReference type="PROSITE" id="PS50192">
    <property type="entry name" value="T_SNARE"/>
    <property type="match status" value="1"/>
</dbReference>
<feature type="domain" description="T-SNARE coiled-coil homology" evidence="11">
    <location>
        <begin position="59"/>
        <end position="121"/>
    </location>
</feature>